<dbReference type="RefSeq" id="XP_006815116.1">
    <property type="nucleotide sequence ID" value="XM_006815053.1"/>
</dbReference>
<dbReference type="PANTHER" id="PTHR28359:SF1">
    <property type="entry name" value="ASHWIN"/>
    <property type="match status" value="1"/>
</dbReference>
<dbReference type="GeneID" id="102802223"/>
<comment type="subcellular location">
    <subcellularLocation>
        <location evidence="1">Nucleus</location>
    </subcellularLocation>
</comment>
<keyword evidence="4" id="KW-0539">Nucleus</keyword>
<dbReference type="Pfam" id="PF15323">
    <property type="entry name" value="Ashwin"/>
    <property type="match status" value="1"/>
</dbReference>
<dbReference type="InterPro" id="IPR024887">
    <property type="entry name" value="Ashwin"/>
</dbReference>
<accession>A0ABM0M525</accession>
<evidence type="ECO:0000313" key="6">
    <source>
        <dbReference type="Proteomes" id="UP000694865"/>
    </source>
</evidence>
<sequence length="267" mass="29459">MAKESMDVDAVDLLHPETLSKSTIVKLLRQRSVRIDHPGEMTKEDLVEIFYRTVLPLPQRQFRDNRWGKMMAKLRPKKRKVNDVEKYLKNVGPSPAKRKAFGHSGGLITSADVRTSPSEMRLKPPPVVINKNKTVVKLNPSKIVSNPSSSITPEVVKLNKTKISSKTTKSDSSEFSSTNTNSESDSSTGSSKCKSSSDKSPECKKVSLKRPPSTEKSSTCEETVTKKKKVLKITSPSTGSNQISTDTSSSESPSPSKKANIRKITWP</sequence>
<feature type="region of interest" description="Disordered" evidence="5">
    <location>
        <begin position="95"/>
        <end position="126"/>
    </location>
</feature>
<dbReference type="Proteomes" id="UP000694865">
    <property type="component" value="Unplaced"/>
</dbReference>
<evidence type="ECO:0000256" key="3">
    <source>
        <dbReference type="ARBA" id="ARBA00015134"/>
    </source>
</evidence>
<proteinExistence type="inferred from homology"/>
<dbReference type="PANTHER" id="PTHR28359">
    <property type="entry name" value="ASHWIN"/>
    <property type="match status" value="1"/>
</dbReference>
<evidence type="ECO:0000313" key="7">
    <source>
        <dbReference type="RefSeq" id="XP_006815116.1"/>
    </source>
</evidence>
<feature type="region of interest" description="Disordered" evidence="5">
    <location>
        <begin position="162"/>
        <end position="267"/>
    </location>
</feature>
<organism evidence="6 7">
    <name type="scientific">Saccoglossus kowalevskii</name>
    <name type="common">Acorn worm</name>
    <dbReference type="NCBI Taxonomy" id="10224"/>
    <lineage>
        <taxon>Eukaryota</taxon>
        <taxon>Metazoa</taxon>
        <taxon>Hemichordata</taxon>
        <taxon>Enteropneusta</taxon>
        <taxon>Harrimaniidae</taxon>
        <taxon>Saccoglossus</taxon>
    </lineage>
</organism>
<protein>
    <recommendedName>
        <fullName evidence="3">Ashwin</fullName>
    </recommendedName>
</protein>
<evidence type="ECO:0000256" key="2">
    <source>
        <dbReference type="ARBA" id="ARBA00007855"/>
    </source>
</evidence>
<feature type="compositionally biased region" description="Low complexity" evidence="5">
    <location>
        <begin position="173"/>
        <end position="194"/>
    </location>
</feature>
<reference evidence="7" key="1">
    <citation type="submission" date="2025-08" db="UniProtKB">
        <authorList>
            <consortium name="RefSeq"/>
        </authorList>
    </citation>
    <scope>IDENTIFICATION</scope>
    <source>
        <tissue evidence="7">Testes</tissue>
    </source>
</reference>
<evidence type="ECO:0000256" key="1">
    <source>
        <dbReference type="ARBA" id="ARBA00004123"/>
    </source>
</evidence>
<feature type="compositionally biased region" description="Low complexity" evidence="5">
    <location>
        <begin position="244"/>
        <end position="256"/>
    </location>
</feature>
<comment type="similarity">
    <text evidence="2">Belongs to the ashwin family.</text>
</comment>
<feature type="compositionally biased region" description="Basic and acidic residues" evidence="5">
    <location>
        <begin position="195"/>
        <end position="205"/>
    </location>
</feature>
<name>A0ABM0M525_SACKO</name>
<evidence type="ECO:0000256" key="4">
    <source>
        <dbReference type="ARBA" id="ARBA00023242"/>
    </source>
</evidence>
<gene>
    <name evidence="7" type="primary">LOC102802223</name>
</gene>
<keyword evidence="6" id="KW-1185">Reference proteome</keyword>
<evidence type="ECO:0000256" key="5">
    <source>
        <dbReference type="SAM" id="MobiDB-lite"/>
    </source>
</evidence>